<evidence type="ECO:0000313" key="5">
    <source>
        <dbReference type="Proteomes" id="UP001256827"/>
    </source>
</evidence>
<dbReference type="EMBL" id="CP134050">
    <property type="protein sequence ID" value="WNC13711.1"/>
    <property type="molecule type" value="Genomic_DNA"/>
</dbReference>
<name>A0ABY9T0X5_BREBE</name>
<proteinExistence type="predicted"/>
<dbReference type="Gene3D" id="3.40.630.30">
    <property type="match status" value="1"/>
</dbReference>
<evidence type="ECO:0000313" key="4">
    <source>
        <dbReference type="EMBL" id="WNC13711.1"/>
    </source>
</evidence>
<dbReference type="PROSITE" id="PS51186">
    <property type="entry name" value="GNAT"/>
    <property type="match status" value="1"/>
</dbReference>
<dbReference type="SUPFAM" id="SSF55729">
    <property type="entry name" value="Acyl-CoA N-acyltransferases (Nat)"/>
    <property type="match status" value="1"/>
</dbReference>
<dbReference type="InterPro" id="IPR050832">
    <property type="entry name" value="Bact_Acetyltransf"/>
</dbReference>
<dbReference type="RefSeq" id="WP_310765263.1">
    <property type="nucleotide sequence ID" value="NZ_CP134050.1"/>
</dbReference>
<evidence type="ECO:0000256" key="1">
    <source>
        <dbReference type="ARBA" id="ARBA00022679"/>
    </source>
</evidence>
<evidence type="ECO:0000256" key="2">
    <source>
        <dbReference type="ARBA" id="ARBA00023315"/>
    </source>
</evidence>
<dbReference type="Pfam" id="PF00583">
    <property type="entry name" value="Acetyltransf_1"/>
    <property type="match status" value="1"/>
</dbReference>
<accession>A0ABY9T0X5</accession>
<sequence length="172" mass="19022">MTTGWIIEELTELNTEDANRLTKLLVDVVEDGASIGFLPPLDPHVARVYWSMVLGDHVRLWVARLNGDIVGSVQLHLVAKQNGRHRAEIAKLMVHPSSQRKGIGRSLMHAAEARAREEKRSLLVLDTREGDPSNGLYASLGYTEAGKIPDYAESADGKLDASVFYFKRLSGE</sequence>
<keyword evidence="2" id="KW-0012">Acyltransferase</keyword>
<evidence type="ECO:0000259" key="3">
    <source>
        <dbReference type="PROSITE" id="PS51186"/>
    </source>
</evidence>
<feature type="domain" description="N-acetyltransferase" evidence="3">
    <location>
        <begin position="8"/>
        <end position="170"/>
    </location>
</feature>
<gene>
    <name evidence="4" type="ORF">RGB73_23960</name>
</gene>
<dbReference type="Proteomes" id="UP001256827">
    <property type="component" value="Chromosome"/>
</dbReference>
<reference evidence="4 5" key="1">
    <citation type="submission" date="2023-09" db="EMBL/GenBank/DDBJ databases">
        <title>Complete Genome and Methylome dissection of Bacillus brevis NEB573 original source of BbsI restriction endonuclease.</title>
        <authorList>
            <person name="Fomenkov A."/>
            <person name="Roberts R.D."/>
        </authorList>
    </citation>
    <scope>NUCLEOTIDE SEQUENCE [LARGE SCALE GENOMIC DNA]</scope>
    <source>
        <strain evidence="4 5">NEB573</strain>
    </source>
</reference>
<dbReference type="InterPro" id="IPR016181">
    <property type="entry name" value="Acyl_CoA_acyltransferase"/>
</dbReference>
<keyword evidence="5" id="KW-1185">Reference proteome</keyword>
<dbReference type="InterPro" id="IPR000182">
    <property type="entry name" value="GNAT_dom"/>
</dbReference>
<keyword evidence="1" id="KW-0808">Transferase</keyword>
<dbReference type="PANTHER" id="PTHR43877">
    <property type="entry name" value="AMINOALKYLPHOSPHONATE N-ACETYLTRANSFERASE-RELATED-RELATED"/>
    <property type="match status" value="1"/>
</dbReference>
<protein>
    <submittedName>
        <fullName evidence="4">GNAT family N-acetyltransferase</fullName>
    </submittedName>
</protein>
<organism evidence="4 5">
    <name type="scientific">Brevibacillus brevis</name>
    <name type="common">Bacillus brevis</name>
    <dbReference type="NCBI Taxonomy" id="1393"/>
    <lineage>
        <taxon>Bacteria</taxon>
        <taxon>Bacillati</taxon>
        <taxon>Bacillota</taxon>
        <taxon>Bacilli</taxon>
        <taxon>Bacillales</taxon>
        <taxon>Paenibacillaceae</taxon>
        <taxon>Brevibacillus</taxon>
    </lineage>
</organism>
<dbReference type="CDD" id="cd04301">
    <property type="entry name" value="NAT_SF"/>
    <property type="match status" value="1"/>
</dbReference>